<dbReference type="GO" id="GO:0003723">
    <property type="term" value="F:RNA binding"/>
    <property type="evidence" value="ECO:0007669"/>
    <property type="project" value="InterPro"/>
</dbReference>
<evidence type="ECO:0000259" key="13">
    <source>
        <dbReference type="Pfam" id="PF03854"/>
    </source>
</evidence>
<comment type="similarity">
    <text evidence="1">Belongs to the arenaviridae Z protein family.</text>
</comment>
<evidence type="ECO:0000256" key="12">
    <source>
        <dbReference type="ARBA" id="ARBA00093315"/>
    </source>
</evidence>
<keyword evidence="8" id="KW-1043">Host membrane</keyword>
<protein>
    <submittedName>
        <fullName evidence="14">Z protein</fullName>
    </submittedName>
</protein>
<evidence type="ECO:0000256" key="2">
    <source>
        <dbReference type="ARBA" id="ARBA00022511"/>
    </source>
</evidence>
<dbReference type="Gene3D" id="3.30.160.310">
    <property type="match status" value="1"/>
</dbReference>
<keyword evidence="3" id="KW-0945">Host-virus interaction</keyword>
<keyword evidence="7" id="KW-0946">Virion</keyword>
<evidence type="ECO:0000256" key="4">
    <source>
        <dbReference type="ARBA" id="ARBA00022723"/>
    </source>
</evidence>
<evidence type="ECO:0000256" key="10">
    <source>
        <dbReference type="ARBA" id="ARBA00023200"/>
    </source>
</evidence>
<reference evidence="14 15" key="1">
    <citation type="journal article" date="2012" name="J. Gen. Virol.">
        <title>Molecular surveillance and phylogenetic analysis of Old World arenaviruses in Zambia.</title>
        <authorList>
            <person name="Ishii A."/>
            <person name="Thomas Y."/>
            <person name="Moonga L."/>
            <person name="Nakamura I."/>
            <person name="Ohnuma A."/>
            <person name="Hang'ombe B.M."/>
            <person name="Takada A."/>
            <person name="Mweene A.S."/>
            <person name="Sawa H."/>
        </authorList>
    </citation>
    <scope>NUCLEOTIDE SEQUENCE [LARGE SCALE GENOMIC DNA]</scope>
    <source>
        <strain evidence="14">NKS-1</strain>
    </source>
</reference>
<gene>
    <name evidence="14" type="primary">Z</name>
</gene>
<keyword evidence="5" id="KW-0863">Zinc-finger</keyword>
<dbReference type="GeneID" id="13791598"/>
<name>K0IYA4_9VIRU</name>
<dbReference type="GO" id="GO:0044423">
    <property type="term" value="C:virion component"/>
    <property type="evidence" value="ECO:0007669"/>
    <property type="project" value="UniProtKB-KW"/>
</dbReference>
<dbReference type="OrthoDB" id="23344at10239"/>
<sequence length="93" mass="10265">MGQVKSRKDPKQGVSEVQRCDLIPNSADIGPAYCKSCWMKADGLTLCYDHYLCRECLNLLLSVSDRCPICKHTLPTKLRVAATPSAPPPPYSL</sequence>
<dbReference type="InterPro" id="IPR003224">
    <property type="entry name" value="Z_RING_Znf"/>
</dbReference>
<evidence type="ECO:0000256" key="11">
    <source>
        <dbReference type="ARBA" id="ARBA00023288"/>
    </source>
</evidence>
<keyword evidence="9" id="KW-0472">Membrane</keyword>
<dbReference type="Proteomes" id="UP000108713">
    <property type="component" value="Genome"/>
</dbReference>
<organism evidence="14 15">
    <name type="scientific">Lunk virus NKS-1</name>
    <dbReference type="NCBI Taxonomy" id="1134579"/>
    <lineage>
        <taxon>Viruses</taxon>
        <taxon>Riboviria</taxon>
        <taxon>Orthornavirae</taxon>
        <taxon>Negarnaviricota</taxon>
        <taxon>Polyploviricotina</taxon>
        <taxon>Bunyaviricetes</taxon>
        <taxon>Hareavirales</taxon>
        <taxon>Arenaviridae</taxon>
        <taxon>Mammarenavirus</taxon>
        <taxon>Mammarenavirus lunkense</taxon>
    </lineage>
</organism>
<dbReference type="RefSeq" id="YP_006858708.1">
    <property type="nucleotide sequence ID" value="NC_018711.1"/>
</dbReference>
<keyword evidence="6" id="KW-0862">Zinc</keyword>
<proteinExistence type="inferred from homology"/>
<dbReference type="KEGG" id="vg:13791598"/>
<evidence type="ECO:0000256" key="8">
    <source>
        <dbReference type="ARBA" id="ARBA00022870"/>
    </source>
</evidence>
<evidence type="ECO:0000256" key="3">
    <source>
        <dbReference type="ARBA" id="ARBA00022581"/>
    </source>
</evidence>
<evidence type="ECO:0000256" key="5">
    <source>
        <dbReference type="ARBA" id="ARBA00022771"/>
    </source>
</evidence>
<dbReference type="Pfam" id="PF03854">
    <property type="entry name" value="zf-P11"/>
    <property type="match status" value="1"/>
</dbReference>
<dbReference type="GO" id="GO:0008270">
    <property type="term" value="F:zinc ion binding"/>
    <property type="evidence" value="ECO:0007669"/>
    <property type="project" value="UniProtKB-KW"/>
</dbReference>
<accession>K0IYA4</accession>
<dbReference type="EMBL" id="AB693151">
    <property type="protein sequence ID" value="BAM45330.1"/>
    <property type="molecule type" value="Genomic_RNA"/>
</dbReference>
<comment type="function">
    <text evidence="12">Plays a crucial role in virion assembly and budding. Expressed late in the virus life cycle, it acts as an inhibitor of viral transcription and RNA synthesis by interacting with the viral polymerase L. Presumably recruits the NP encapsidated genome to cellular membranes at budding sites via direct interaction with NP. Plays critical roles in the final steps of viral release by interacting with host TSG101, a member of the vacuolar protein-sorting pathway and using other cellular host proteins involved in vesicle formation pathway. The budding of the virus progeny occurs after association of protein Z with the viral glycoprotein complex SSP-GP1-GP2 at the cell periphery, step that requires myristoylation of protein Z. Also selectively represses protein production by associating with host eIF4E. In cell-based minigenome assay, has an inhibitory effect on the ribonucleoprotein machinery (vRNP), which is responsible for the replication and transcription of the viral genome.</text>
</comment>
<evidence type="ECO:0000256" key="1">
    <source>
        <dbReference type="ARBA" id="ARBA00005503"/>
    </source>
</evidence>
<keyword evidence="15" id="KW-1185">Reference proteome</keyword>
<keyword evidence="4" id="KW-0479">Metal-binding</keyword>
<feature type="domain" description="RING finger protein Z zinc finger" evidence="13">
    <location>
        <begin position="30"/>
        <end position="79"/>
    </location>
</feature>
<evidence type="ECO:0000256" key="6">
    <source>
        <dbReference type="ARBA" id="ARBA00022833"/>
    </source>
</evidence>
<keyword evidence="11" id="KW-0449">Lipoprotein</keyword>
<dbReference type="InterPro" id="IPR038485">
    <property type="entry name" value="Z_RING-type_Znf_sf"/>
</dbReference>
<evidence type="ECO:0000313" key="14">
    <source>
        <dbReference type="EMBL" id="BAM45330.1"/>
    </source>
</evidence>
<evidence type="ECO:0000313" key="15">
    <source>
        <dbReference type="Proteomes" id="UP000108713"/>
    </source>
</evidence>
<dbReference type="SUPFAM" id="SSF57850">
    <property type="entry name" value="RING/U-box"/>
    <property type="match status" value="1"/>
</dbReference>
<evidence type="ECO:0000256" key="9">
    <source>
        <dbReference type="ARBA" id="ARBA00023136"/>
    </source>
</evidence>
<evidence type="ECO:0000256" key="7">
    <source>
        <dbReference type="ARBA" id="ARBA00022844"/>
    </source>
</evidence>
<keyword evidence="2" id="KW-1032">Host cell membrane</keyword>
<keyword evidence="10" id="KW-1035">Host cytoplasm</keyword>